<evidence type="ECO:0000256" key="1">
    <source>
        <dbReference type="ARBA" id="ARBA00022723"/>
    </source>
</evidence>
<dbReference type="InterPro" id="IPR047153">
    <property type="entry name" value="TRIM45/56/19-like"/>
</dbReference>
<dbReference type="EnsemblMetazoa" id="Aqu2.1.41578_001">
    <property type="protein sequence ID" value="Aqu2.1.41578_001"/>
    <property type="gene ID" value="Aqu2.1.41578"/>
</dbReference>
<keyword evidence="2" id="KW-0677">Repeat</keyword>
<gene>
    <name evidence="8" type="primary">105316417</name>
</gene>
<dbReference type="Gene3D" id="2.120.10.30">
    <property type="entry name" value="TolB, C-terminal domain"/>
    <property type="match status" value="3"/>
</dbReference>
<evidence type="ECO:0000313" key="8">
    <source>
        <dbReference type="EnsemblMetazoa" id="Aqu2.1.41578_001"/>
    </source>
</evidence>
<evidence type="ECO:0000256" key="3">
    <source>
        <dbReference type="ARBA" id="ARBA00022771"/>
    </source>
</evidence>
<evidence type="ECO:0000256" key="6">
    <source>
        <dbReference type="PROSITE-ProRule" id="PRU00504"/>
    </source>
</evidence>
<protein>
    <recommendedName>
        <fullName evidence="7">RING-type domain-containing protein</fullName>
    </recommendedName>
</protein>
<dbReference type="PANTHER" id="PTHR25462:SF305">
    <property type="entry name" value="RING-TYPE DOMAIN-CONTAINING PROTEIN"/>
    <property type="match status" value="1"/>
</dbReference>
<reference evidence="8" key="2">
    <citation type="submission" date="2017-05" db="UniProtKB">
        <authorList>
            <consortium name="EnsemblMetazoa"/>
        </authorList>
    </citation>
    <scope>IDENTIFICATION</scope>
</reference>
<dbReference type="OrthoDB" id="111250at2759"/>
<dbReference type="InterPro" id="IPR001841">
    <property type="entry name" value="Znf_RING"/>
</dbReference>
<dbReference type="GO" id="GO:0008270">
    <property type="term" value="F:zinc ion binding"/>
    <property type="evidence" value="ECO:0007669"/>
    <property type="project" value="UniProtKB-KW"/>
</dbReference>
<keyword evidence="3 5" id="KW-0863">Zinc-finger</keyword>
<evidence type="ECO:0000259" key="7">
    <source>
        <dbReference type="PROSITE" id="PS50089"/>
    </source>
</evidence>
<dbReference type="InterPro" id="IPR001258">
    <property type="entry name" value="NHL_repeat"/>
</dbReference>
<proteinExistence type="predicted"/>
<dbReference type="PANTHER" id="PTHR25462">
    <property type="entry name" value="BONUS, ISOFORM C-RELATED"/>
    <property type="match status" value="1"/>
</dbReference>
<name>A0A1X7VQ71_AMPQE</name>
<dbReference type="InterPro" id="IPR013083">
    <property type="entry name" value="Znf_RING/FYVE/PHD"/>
</dbReference>
<dbReference type="InterPro" id="IPR011042">
    <property type="entry name" value="6-blade_b-propeller_TolB-like"/>
</dbReference>
<reference evidence="9" key="1">
    <citation type="journal article" date="2010" name="Nature">
        <title>The Amphimedon queenslandica genome and the evolution of animal complexity.</title>
        <authorList>
            <person name="Srivastava M."/>
            <person name="Simakov O."/>
            <person name="Chapman J."/>
            <person name="Fahey B."/>
            <person name="Gauthier M.E."/>
            <person name="Mitros T."/>
            <person name="Richards G.S."/>
            <person name="Conaco C."/>
            <person name="Dacre M."/>
            <person name="Hellsten U."/>
            <person name="Larroux C."/>
            <person name="Putnam N.H."/>
            <person name="Stanke M."/>
            <person name="Adamska M."/>
            <person name="Darling A."/>
            <person name="Degnan S.M."/>
            <person name="Oakley T.H."/>
            <person name="Plachetzki D.C."/>
            <person name="Zhai Y."/>
            <person name="Adamski M."/>
            <person name="Calcino A."/>
            <person name="Cummins S.F."/>
            <person name="Goodstein D.M."/>
            <person name="Harris C."/>
            <person name="Jackson D.J."/>
            <person name="Leys S.P."/>
            <person name="Shu S."/>
            <person name="Woodcroft B.J."/>
            <person name="Vervoort M."/>
            <person name="Kosik K.S."/>
            <person name="Manning G."/>
            <person name="Degnan B.M."/>
            <person name="Rokhsar D.S."/>
        </authorList>
    </citation>
    <scope>NUCLEOTIDE SEQUENCE [LARGE SCALE GENOMIC DNA]</scope>
</reference>
<dbReference type="KEGG" id="aqu:105316417"/>
<dbReference type="EnsemblMetazoa" id="XM_011411278.1">
    <property type="protein sequence ID" value="XP_011409580.1"/>
    <property type="gene ID" value="LOC105316417"/>
</dbReference>
<feature type="repeat" description="NHL" evidence="6">
    <location>
        <begin position="630"/>
        <end position="671"/>
    </location>
</feature>
<evidence type="ECO:0000256" key="4">
    <source>
        <dbReference type="ARBA" id="ARBA00022833"/>
    </source>
</evidence>
<dbReference type="Gene3D" id="3.30.40.10">
    <property type="entry name" value="Zinc/RING finger domain, C3HC4 (zinc finger)"/>
    <property type="match status" value="1"/>
</dbReference>
<dbReference type="PROSITE" id="PS00028">
    <property type="entry name" value="ZINC_FINGER_C2H2_1"/>
    <property type="match status" value="1"/>
</dbReference>
<keyword evidence="1" id="KW-0479">Metal-binding</keyword>
<dbReference type="AlphaFoldDB" id="A0A1X7VQ71"/>
<dbReference type="SMART" id="SM00184">
    <property type="entry name" value="RING"/>
    <property type="match status" value="1"/>
</dbReference>
<keyword evidence="9" id="KW-1185">Reference proteome</keyword>
<dbReference type="CDD" id="cd05819">
    <property type="entry name" value="NHL"/>
    <property type="match status" value="1"/>
</dbReference>
<dbReference type="Proteomes" id="UP000007879">
    <property type="component" value="Unassembled WGS sequence"/>
</dbReference>
<organism evidence="8">
    <name type="scientific">Amphimedon queenslandica</name>
    <name type="common">Sponge</name>
    <dbReference type="NCBI Taxonomy" id="400682"/>
    <lineage>
        <taxon>Eukaryota</taxon>
        <taxon>Metazoa</taxon>
        <taxon>Porifera</taxon>
        <taxon>Demospongiae</taxon>
        <taxon>Heteroscleromorpha</taxon>
        <taxon>Haplosclerida</taxon>
        <taxon>Niphatidae</taxon>
        <taxon>Amphimedon</taxon>
    </lineage>
</organism>
<evidence type="ECO:0000256" key="2">
    <source>
        <dbReference type="ARBA" id="ARBA00022737"/>
    </source>
</evidence>
<feature type="domain" description="RING-type" evidence="7">
    <location>
        <begin position="15"/>
        <end position="55"/>
    </location>
</feature>
<dbReference type="Pfam" id="PF13445">
    <property type="entry name" value="zf-RING_UBOX"/>
    <property type="match status" value="1"/>
</dbReference>
<accession>A0A1X7VQ71</accession>
<evidence type="ECO:0000256" key="5">
    <source>
        <dbReference type="PROSITE-ProRule" id="PRU00175"/>
    </source>
</evidence>
<dbReference type="GO" id="GO:0061630">
    <property type="term" value="F:ubiquitin protein ligase activity"/>
    <property type="evidence" value="ECO:0007669"/>
    <property type="project" value="TreeGrafter"/>
</dbReference>
<dbReference type="eggNOG" id="KOG2177">
    <property type="taxonomic scope" value="Eukaryota"/>
</dbReference>
<dbReference type="PROSITE" id="PS50089">
    <property type="entry name" value="ZF_RING_2"/>
    <property type="match status" value="1"/>
</dbReference>
<keyword evidence="4" id="KW-0862">Zinc</keyword>
<dbReference type="InterPro" id="IPR013087">
    <property type="entry name" value="Znf_C2H2_type"/>
</dbReference>
<dbReference type="Pfam" id="PF01436">
    <property type="entry name" value="NHL"/>
    <property type="match status" value="2"/>
</dbReference>
<dbReference type="InterPro" id="IPR017907">
    <property type="entry name" value="Znf_RING_CS"/>
</dbReference>
<dbReference type="GO" id="GO:0005654">
    <property type="term" value="C:nucleoplasm"/>
    <property type="evidence" value="ECO:0007669"/>
    <property type="project" value="TreeGrafter"/>
</dbReference>
<dbReference type="InParanoid" id="A0A1X7VQ71"/>
<dbReference type="SUPFAM" id="SSF57850">
    <property type="entry name" value="RING/U-box"/>
    <property type="match status" value="1"/>
</dbReference>
<sequence>MAARANADISELLTCSVCFDDYKDPRTIPCGHSFCLHCLESISDGKMVFECPVCRAETAVPEGGASQYVIAFVLKSLKDAVERTEGEEDYHFYCEKCHELLTYQMAATTHQGHKYHNIQVSYANHLEALKKSLIRLRVRTEDMAADREVLLQVESDILKQKEQIREEIVIVSDEIIDAIRKATQQKLVQLDEIFDKKMEIAMQQRQESDEMLKTFVGIQEEVEHKLSTSSCCQLLSKKTEILKQIHSATCMMKKKDFKPKEKANVKFVRNSSLVSSSQNIGYLFPKSSPSYSVGHDPLVMAGLPSTFTVFFNPSHPPYDSTPSIQCTLTSCDTGNTTTTVCDFGKVQGFSHSFEMVPVDRGEQLLTITTDDMLTAQEPITFIAHPSPYMRGRPLKEIKSLKKPIGIAITKNNTLIVVNQGSNSIEFIDDSGRVSCDIKFTDPHGIALTDDEAYFIVTDKHSVRLIETLSGNVIETAGGEKKGYKRNLFSNPTGVAINPMTKQIYVADTDNHRIVVLSEMTLTRVTEFGKKGSSLGTFDEPMGMEFNSDKLYIVNNGSSCIDVYSAIDHKPLSRIGASPTRLSYEGLSRPSSLTIDTFGYIYITEVTAPIFSVKSSAINRISIYKTDGQFVRSFGGKGRTEESFYDPSGIAIDRRDGTLYVCDTDNNRIVLL</sequence>
<dbReference type="SUPFAM" id="SSF101898">
    <property type="entry name" value="NHL repeat"/>
    <property type="match status" value="1"/>
</dbReference>
<dbReference type="PROSITE" id="PS00518">
    <property type="entry name" value="ZF_RING_1"/>
    <property type="match status" value="1"/>
</dbReference>
<dbReference type="PROSITE" id="PS51125">
    <property type="entry name" value="NHL"/>
    <property type="match status" value="2"/>
</dbReference>
<dbReference type="InterPro" id="IPR027370">
    <property type="entry name" value="Znf-RING_euk"/>
</dbReference>
<evidence type="ECO:0000313" key="9">
    <source>
        <dbReference type="Proteomes" id="UP000007879"/>
    </source>
</evidence>
<feature type="repeat" description="NHL" evidence="6">
    <location>
        <begin position="488"/>
        <end position="519"/>
    </location>
</feature>